<keyword evidence="2" id="KW-1185">Reference proteome</keyword>
<evidence type="ECO:0000313" key="1">
    <source>
        <dbReference type="EMBL" id="KAJ8394855.1"/>
    </source>
</evidence>
<organism evidence="1 2">
    <name type="scientific">Aldrovandia affinis</name>
    <dbReference type="NCBI Taxonomy" id="143900"/>
    <lineage>
        <taxon>Eukaryota</taxon>
        <taxon>Metazoa</taxon>
        <taxon>Chordata</taxon>
        <taxon>Craniata</taxon>
        <taxon>Vertebrata</taxon>
        <taxon>Euteleostomi</taxon>
        <taxon>Actinopterygii</taxon>
        <taxon>Neopterygii</taxon>
        <taxon>Teleostei</taxon>
        <taxon>Notacanthiformes</taxon>
        <taxon>Halosauridae</taxon>
        <taxon>Aldrovandia</taxon>
    </lineage>
</organism>
<sequence>MLLGPDPLLKQFYFLHSPVQKRIYNEKKGQFEVKKNSPVELVKKVAGDIQGLLASKRKALEVWAWFGIARGTERTLRQTGAKREPQGALRLQSSPNSTALIYGTGGLERQTVTLVNPRAGGTAVCLGLGGAAGTSGTLQTGGGKSFGVEALQTERFKSLNGTEASRHCRCPRARGDKPRV</sequence>
<protein>
    <submittedName>
        <fullName evidence="1">Uncharacterized protein</fullName>
    </submittedName>
</protein>
<comment type="caution">
    <text evidence="1">The sequence shown here is derived from an EMBL/GenBank/DDBJ whole genome shotgun (WGS) entry which is preliminary data.</text>
</comment>
<dbReference type="AlphaFoldDB" id="A0AAD7S2K8"/>
<dbReference type="Proteomes" id="UP001221898">
    <property type="component" value="Unassembled WGS sequence"/>
</dbReference>
<name>A0AAD7S2K8_9TELE</name>
<evidence type="ECO:0000313" key="2">
    <source>
        <dbReference type="Proteomes" id="UP001221898"/>
    </source>
</evidence>
<proteinExistence type="predicted"/>
<dbReference type="EMBL" id="JAINUG010000122">
    <property type="protein sequence ID" value="KAJ8394855.1"/>
    <property type="molecule type" value="Genomic_DNA"/>
</dbReference>
<gene>
    <name evidence="1" type="ORF">AAFF_G00042100</name>
</gene>
<reference evidence="1" key="1">
    <citation type="journal article" date="2023" name="Science">
        <title>Genome structures resolve the early diversification of teleost fishes.</title>
        <authorList>
            <person name="Parey E."/>
            <person name="Louis A."/>
            <person name="Montfort J."/>
            <person name="Bouchez O."/>
            <person name="Roques C."/>
            <person name="Iampietro C."/>
            <person name="Lluch J."/>
            <person name="Castinel A."/>
            <person name="Donnadieu C."/>
            <person name="Desvignes T."/>
            <person name="Floi Bucao C."/>
            <person name="Jouanno E."/>
            <person name="Wen M."/>
            <person name="Mejri S."/>
            <person name="Dirks R."/>
            <person name="Jansen H."/>
            <person name="Henkel C."/>
            <person name="Chen W.J."/>
            <person name="Zahm M."/>
            <person name="Cabau C."/>
            <person name="Klopp C."/>
            <person name="Thompson A.W."/>
            <person name="Robinson-Rechavi M."/>
            <person name="Braasch I."/>
            <person name="Lecointre G."/>
            <person name="Bobe J."/>
            <person name="Postlethwait J.H."/>
            <person name="Berthelot C."/>
            <person name="Roest Crollius H."/>
            <person name="Guiguen Y."/>
        </authorList>
    </citation>
    <scope>NUCLEOTIDE SEQUENCE</scope>
    <source>
        <strain evidence="1">NC1722</strain>
    </source>
</reference>
<accession>A0AAD7S2K8</accession>